<dbReference type="Proteomes" id="UP000306813">
    <property type="component" value="Unassembled WGS sequence"/>
</dbReference>
<evidence type="ECO:0000313" key="1">
    <source>
        <dbReference type="EMBL" id="TNB56566.1"/>
    </source>
</evidence>
<dbReference type="KEGG" id="chv:CHELV3228_0983"/>
<dbReference type="GeneID" id="52036889"/>
<reference evidence="1 2" key="1">
    <citation type="submission" date="2019-05" db="EMBL/GenBank/DDBJ databases">
        <title>Draft genomes of eight strains of Campylobacter helveticus isolated from cats and a dog in New Zealand.</title>
        <authorList>
            <person name="Bojanic K."/>
            <person name="Midwinter A.C."/>
            <person name="Biggs P.J."/>
            <person name="Acke E."/>
            <person name="Cornelius A.J."/>
            <person name="Marshall J.C."/>
        </authorList>
    </citation>
    <scope>NUCLEOTIDE SEQUENCE [LARGE SCALE GENOMIC DNA]</scope>
    <source>
        <strain evidence="1 2">ACP123b</strain>
    </source>
</reference>
<proteinExistence type="predicted"/>
<dbReference type="RefSeq" id="WP_082199818.1">
    <property type="nucleotide sequence ID" value="NZ_CP020478.1"/>
</dbReference>
<organism evidence="1 2">
    <name type="scientific">Campylobacter helveticus</name>
    <dbReference type="NCBI Taxonomy" id="28898"/>
    <lineage>
        <taxon>Bacteria</taxon>
        <taxon>Pseudomonadati</taxon>
        <taxon>Campylobacterota</taxon>
        <taxon>Epsilonproteobacteria</taxon>
        <taxon>Campylobacterales</taxon>
        <taxon>Campylobacteraceae</taxon>
        <taxon>Campylobacter</taxon>
    </lineage>
</organism>
<dbReference type="AlphaFoldDB" id="A0AAX2UK30"/>
<accession>A0AAX2UK30</accession>
<evidence type="ECO:0008006" key="3">
    <source>
        <dbReference type="Google" id="ProtNLM"/>
    </source>
</evidence>
<gene>
    <name evidence="1" type="ORF">FDW42_07030</name>
</gene>
<comment type="caution">
    <text evidence="1">The sequence shown here is derived from an EMBL/GenBank/DDBJ whole genome shotgun (WGS) entry which is preliminary data.</text>
</comment>
<protein>
    <recommendedName>
        <fullName evidence="3">Phage protein</fullName>
    </recommendedName>
</protein>
<name>A0AAX2UK30_9BACT</name>
<sequence length="61" mass="7081">MVSKEDIELCIKELKSRGFYAYEHNGLVIVSIDEFDESFILHNDEICARAFNARAWLDDEA</sequence>
<dbReference type="EMBL" id="VDBS01000053">
    <property type="protein sequence ID" value="TNB56566.1"/>
    <property type="molecule type" value="Genomic_DNA"/>
</dbReference>
<evidence type="ECO:0000313" key="2">
    <source>
        <dbReference type="Proteomes" id="UP000306813"/>
    </source>
</evidence>